<evidence type="ECO:0000256" key="1">
    <source>
        <dbReference type="ARBA" id="ARBA00009437"/>
    </source>
</evidence>
<keyword evidence="3" id="KW-0238">DNA-binding</keyword>
<dbReference type="PANTHER" id="PTHR30126">
    <property type="entry name" value="HTH-TYPE TRANSCRIPTIONAL REGULATOR"/>
    <property type="match status" value="1"/>
</dbReference>
<keyword evidence="4" id="KW-0804">Transcription</keyword>
<dbReference type="InterPro" id="IPR036388">
    <property type="entry name" value="WH-like_DNA-bd_sf"/>
</dbReference>
<sequence length="291" mass="33882">MQIDDIRLIITLSEEKNMRKAAERLFVSQPALSQRLQNLEKQMGSELFIRSQKGLIITASGEIILNYAKKMEETYQTMLEQLQILKSDISGTLKIAVSSVVAQYWLPPVLKKYVSSYPEVQVSLFTGWSSEITNRLYENEVHLAIVRGNQNWFGEKELLFSDELLLVDTKKHSLEEYKTIQRPFIQFKSNSNYYQLIQSWWYEHFNSLPKHEIVVDQIETCKQFVLNGLGFAILPSSVLHDVSDENIIKTPLITKEQSGLYRDTYLLYNRDAMKLKQVEGFIESIRKKNKD</sequence>
<dbReference type="Gene3D" id="3.40.190.290">
    <property type="match status" value="1"/>
</dbReference>
<keyword evidence="8" id="KW-1185">Reference proteome</keyword>
<dbReference type="CDD" id="cd05466">
    <property type="entry name" value="PBP2_LTTR_substrate"/>
    <property type="match status" value="1"/>
</dbReference>
<dbReference type="PANTHER" id="PTHR30126:SF78">
    <property type="entry name" value="HTH LYSR-TYPE DOMAIN-CONTAINING PROTEIN"/>
    <property type="match status" value="1"/>
</dbReference>
<evidence type="ECO:0000313" key="7">
    <source>
        <dbReference type="EMBL" id="ODG89762.1"/>
    </source>
</evidence>
<dbReference type="InterPro" id="IPR036390">
    <property type="entry name" value="WH_DNA-bd_sf"/>
</dbReference>
<keyword evidence="2" id="KW-0805">Transcription regulation</keyword>
<proteinExistence type="inferred from homology"/>
<evidence type="ECO:0000256" key="3">
    <source>
        <dbReference type="ARBA" id="ARBA00023125"/>
    </source>
</evidence>
<dbReference type="InterPro" id="IPR005119">
    <property type="entry name" value="LysR_subst-bd"/>
</dbReference>
<evidence type="ECO:0000256" key="4">
    <source>
        <dbReference type="ARBA" id="ARBA00023163"/>
    </source>
</evidence>
<evidence type="ECO:0000256" key="2">
    <source>
        <dbReference type="ARBA" id="ARBA00023015"/>
    </source>
</evidence>
<dbReference type="Pfam" id="PF03466">
    <property type="entry name" value="LysR_substrate"/>
    <property type="match status" value="1"/>
</dbReference>
<feature type="domain" description="HTH lysR-type" evidence="5">
    <location>
        <begin position="3"/>
        <end position="62"/>
    </location>
</feature>
<comment type="similarity">
    <text evidence="1">Belongs to the LysR transcriptional regulatory family.</text>
</comment>
<dbReference type="Pfam" id="PF00126">
    <property type="entry name" value="HTH_1"/>
    <property type="match status" value="1"/>
</dbReference>
<dbReference type="RefSeq" id="WP_069035531.1">
    <property type="nucleotide sequence ID" value="NZ_MDKC01000037.1"/>
</dbReference>
<comment type="caution">
    <text evidence="7">The sequence shown here is derived from an EMBL/GenBank/DDBJ whole genome shotgun (WGS) entry which is preliminary data.</text>
</comment>
<dbReference type="EMBL" id="MDKC01000037">
    <property type="protein sequence ID" value="ODG89762.1"/>
    <property type="molecule type" value="Genomic_DNA"/>
</dbReference>
<protein>
    <submittedName>
        <fullName evidence="7">LysR family transcriptional regulator</fullName>
    </submittedName>
</protein>
<dbReference type="Gene3D" id="1.10.10.10">
    <property type="entry name" value="Winged helix-like DNA-binding domain superfamily/Winged helix DNA-binding domain"/>
    <property type="match status" value="1"/>
</dbReference>
<dbReference type="InterPro" id="IPR000847">
    <property type="entry name" value="LysR_HTH_N"/>
</dbReference>
<dbReference type="PRINTS" id="PR00039">
    <property type="entry name" value="HTHLYSR"/>
</dbReference>
<dbReference type="SUPFAM" id="SSF46785">
    <property type="entry name" value="Winged helix' DNA-binding domain"/>
    <property type="match status" value="1"/>
</dbReference>
<evidence type="ECO:0000259" key="5">
    <source>
        <dbReference type="Pfam" id="PF00126"/>
    </source>
</evidence>
<dbReference type="SUPFAM" id="SSF53850">
    <property type="entry name" value="Periplasmic binding protein-like II"/>
    <property type="match status" value="1"/>
</dbReference>
<evidence type="ECO:0000259" key="6">
    <source>
        <dbReference type="Pfam" id="PF03466"/>
    </source>
</evidence>
<name>A0ABX2ZJ76_9BACI</name>
<organism evidence="7 8">
    <name type="scientific">Gottfriedia luciferensis</name>
    <dbReference type="NCBI Taxonomy" id="178774"/>
    <lineage>
        <taxon>Bacteria</taxon>
        <taxon>Bacillati</taxon>
        <taxon>Bacillota</taxon>
        <taxon>Bacilli</taxon>
        <taxon>Bacillales</taxon>
        <taxon>Bacillaceae</taxon>
        <taxon>Gottfriedia</taxon>
    </lineage>
</organism>
<reference evidence="7 8" key="1">
    <citation type="submission" date="2016-07" db="EMBL/GenBank/DDBJ databases">
        <authorList>
            <person name="Townsley L."/>
            <person name="Shank E.A."/>
        </authorList>
    </citation>
    <scope>NUCLEOTIDE SEQUENCE [LARGE SCALE GENOMIC DNA]</scope>
    <source>
        <strain evidence="7 8">CH01</strain>
    </source>
</reference>
<evidence type="ECO:0000313" key="8">
    <source>
        <dbReference type="Proteomes" id="UP000094580"/>
    </source>
</evidence>
<dbReference type="Proteomes" id="UP000094580">
    <property type="component" value="Unassembled WGS sequence"/>
</dbReference>
<feature type="domain" description="LysR substrate-binding" evidence="6">
    <location>
        <begin position="89"/>
        <end position="288"/>
    </location>
</feature>
<gene>
    <name evidence="7" type="ORF">BED47_15230</name>
</gene>
<accession>A0ABX2ZJ76</accession>